<dbReference type="InParanoid" id="A0A371RJJ8"/>
<feature type="transmembrane region" description="Helical" evidence="1">
    <location>
        <begin position="83"/>
        <end position="102"/>
    </location>
</feature>
<keyword evidence="1" id="KW-1133">Transmembrane helix</keyword>
<organism evidence="2 3">
    <name type="scientific">Parvularcula marina</name>
    <dbReference type="NCBI Taxonomy" id="2292771"/>
    <lineage>
        <taxon>Bacteria</taxon>
        <taxon>Pseudomonadati</taxon>
        <taxon>Pseudomonadota</taxon>
        <taxon>Alphaproteobacteria</taxon>
        <taxon>Parvularculales</taxon>
        <taxon>Parvularculaceae</taxon>
        <taxon>Parvularcula</taxon>
    </lineage>
</organism>
<dbReference type="AlphaFoldDB" id="A0A371RJJ8"/>
<dbReference type="EMBL" id="QUQO01000001">
    <property type="protein sequence ID" value="RFB05623.1"/>
    <property type="molecule type" value="Genomic_DNA"/>
</dbReference>
<evidence type="ECO:0000313" key="2">
    <source>
        <dbReference type="EMBL" id="RFB05623.1"/>
    </source>
</evidence>
<keyword evidence="1" id="KW-0472">Membrane</keyword>
<dbReference type="OrthoDB" id="5297436at2"/>
<proteinExistence type="predicted"/>
<feature type="transmembrane region" description="Helical" evidence="1">
    <location>
        <begin position="114"/>
        <end position="131"/>
    </location>
</feature>
<keyword evidence="3" id="KW-1185">Reference proteome</keyword>
<comment type="caution">
    <text evidence="2">The sequence shown here is derived from an EMBL/GenBank/DDBJ whole genome shotgun (WGS) entry which is preliminary data.</text>
</comment>
<name>A0A371RJJ8_9PROT</name>
<gene>
    <name evidence="2" type="ORF">DX908_10305</name>
</gene>
<keyword evidence="1" id="KW-0812">Transmembrane</keyword>
<accession>A0A371RJJ8</accession>
<evidence type="ECO:0000256" key="1">
    <source>
        <dbReference type="SAM" id="Phobius"/>
    </source>
</evidence>
<feature type="transmembrane region" description="Helical" evidence="1">
    <location>
        <begin position="21"/>
        <end position="39"/>
    </location>
</feature>
<dbReference type="Pfam" id="PF11911">
    <property type="entry name" value="DUF3429"/>
    <property type="match status" value="1"/>
</dbReference>
<sequence length="164" mass="18343">MRIVGTDLDRPSSTQLRAMQFGYASLIPFALAAILIWMTPGLFTYELAMSFIGWVLIYGAIVVSFLGGARWGVAIRDWRPDRLIFTAFPLLLGWAAVVPNQLLPGLGMGSTVRFGILLVAFLFLLTTELLARNEWSPWYRGLRMRLTLATTGFLLLTILGLTRF</sequence>
<dbReference type="RefSeq" id="WP_116392257.1">
    <property type="nucleotide sequence ID" value="NZ_CAXQPM010000025.1"/>
</dbReference>
<reference evidence="2 3" key="1">
    <citation type="submission" date="2018-08" db="EMBL/GenBank/DDBJ databases">
        <title>Parvularcula sp. SM1705, isolated from surface water of the South Sea China.</title>
        <authorList>
            <person name="Sun L."/>
        </authorList>
    </citation>
    <scope>NUCLEOTIDE SEQUENCE [LARGE SCALE GENOMIC DNA]</scope>
    <source>
        <strain evidence="2 3">SM1705</strain>
    </source>
</reference>
<feature type="transmembrane region" description="Helical" evidence="1">
    <location>
        <begin position="143"/>
        <end position="162"/>
    </location>
</feature>
<dbReference type="Proteomes" id="UP000264589">
    <property type="component" value="Unassembled WGS sequence"/>
</dbReference>
<evidence type="ECO:0000313" key="3">
    <source>
        <dbReference type="Proteomes" id="UP000264589"/>
    </source>
</evidence>
<dbReference type="InterPro" id="IPR021836">
    <property type="entry name" value="DUF3429"/>
</dbReference>
<protein>
    <submittedName>
        <fullName evidence="2">DUF3429 domain-containing protein</fullName>
    </submittedName>
</protein>
<feature type="transmembrane region" description="Helical" evidence="1">
    <location>
        <begin position="51"/>
        <end position="71"/>
    </location>
</feature>